<evidence type="ECO:0000256" key="3">
    <source>
        <dbReference type="ARBA" id="ARBA00022837"/>
    </source>
</evidence>
<dbReference type="InterPro" id="IPR018511">
    <property type="entry name" value="Hemolysin-typ_Ca-bd_CS"/>
</dbReference>
<dbReference type="Gene3D" id="2.150.10.10">
    <property type="entry name" value="Serralysin-like metalloprotease, C-terminal"/>
    <property type="match status" value="5"/>
</dbReference>
<organism evidence="6 7">
    <name type="scientific">Phytopseudomonas dryadis</name>
    <dbReference type="NCBI Taxonomy" id="2487520"/>
    <lineage>
        <taxon>Bacteria</taxon>
        <taxon>Pseudomonadati</taxon>
        <taxon>Pseudomonadota</taxon>
        <taxon>Gammaproteobacteria</taxon>
        <taxon>Pseudomonadales</taxon>
        <taxon>Pseudomonadaceae</taxon>
        <taxon>Phytopseudomonas</taxon>
    </lineage>
</organism>
<dbReference type="PRINTS" id="PR00313">
    <property type="entry name" value="CABNDNGRPT"/>
</dbReference>
<dbReference type="PANTHER" id="PTHR38340:SF1">
    <property type="entry name" value="S-LAYER PROTEIN"/>
    <property type="match status" value="1"/>
</dbReference>
<comment type="subcellular location">
    <subcellularLocation>
        <location evidence="1">Secreted</location>
    </subcellularLocation>
</comment>
<feature type="region of interest" description="Disordered" evidence="4">
    <location>
        <begin position="234"/>
        <end position="296"/>
    </location>
</feature>
<feature type="domain" description="Haemolysin-type calcium binding-related" evidence="5">
    <location>
        <begin position="354"/>
        <end position="396"/>
    </location>
</feature>
<feature type="region of interest" description="Disordered" evidence="4">
    <location>
        <begin position="34"/>
        <end position="96"/>
    </location>
</feature>
<dbReference type="GO" id="GO:0005576">
    <property type="term" value="C:extracellular region"/>
    <property type="evidence" value="ECO:0007669"/>
    <property type="project" value="UniProtKB-SubCell"/>
</dbReference>
<dbReference type="EMBL" id="QJUL01000097">
    <property type="protein sequence ID" value="TBU81016.1"/>
    <property type="molecule type" value="Genomic_DNA"/>
</dbReference>
<dbReference type="Proteomes" id="UP000293172">
    <property type="component" value="Unassembled WGS sequence"/>
</dbReference>
<dbReference type="PANTHER" id="PTHR38340">
    <property type="entry name" value="S-LAYER PROTEIN"/>
    <property type="match status" value="1"/>
</dbReference>
<feature type="non-terminal residue" evidence="6">
    <location>
        <position position="450"/>
    </location>
</feature>
<name>A0A4Q9QMK8_9GAMM</name>
<proteinExistence type="predicted"/>
<dbReference type="AlphaFoldDB" id="A0A4Q9QMK8"/>
<evidence type="ECO:0000259" key="5">
    <source>
        <dbReference type="Pfam" id="PF06594"/>
    </source>
</evidence>
<evidence type="ECO:0000256" key="4">
    <source>
        <dbReference type="SAM" id="MobiDB-lite"/>
    </source>
</evidence>
<sequence>MALQSTDGNDTLTGYATNDSLIGGLGNDTLYGQAGDDTLDGGEGNDRLYGENGDDTLMGGVGNDTLYGGNGNDLLQGGEGNDTLNGEAGNDILDGGAGNDALNGGAGSDTYRFSRGWGQDTVNNYDTGSDKVDAIVFAEDIAPDDLIITRSSSNLILSLKNSSDRITVSNYFNADGTSAYRLEEIRFADGTTWSIEQVKVLALQSTDGNDTLTGYATNDSLIGGLGNDTLYGQAGDDTLDGGEGNDRLYGENGDDTLMGGVGNDTLYGGNGNDLLQGGEGNDTLNGEAGNDILDGGAGNDALSGGAGSDTYRFSRGWGQDTINNYDTGTDKTDAIEFAADIAPDDIVITRSSSNLILSLKNSSDRITVSNYFNADGTSAYRLEEIRFADGTTWSIEQVKVMTMQRGTEGNDSLTGYATDDHLSGGLGNDTLRGEGGDDLLDGGEGNDTLY</sequence>
<feature type="region of interest" description="Disordered" evidence="4">
    <location>
        <begin position="425"/>
        <end position="450"/>
    </location>
</feature>
<dbReference type="InterPro" id="IPR001343">
    <property type="entry name" value="Hemolysn_Ca-bd"/>
</dbReference>
<dbReference type="SUPFAM" id="SSF51120">
    <property type="entry name" value="beta-Roll"/>
    <property type="match status" value="3"/>
</dbReference>
<dbReference type="PROSITE" id="PS00330">
    <property type="entry name" value="HEMOLYSIN_CALCIUM"/>
    <property type="match status" value="5"/>
</dbReference>
<dbReference type="Pfam" id="PF06594">
    <property type="entry name" value="HCBP_related"/>
    <property type="match status" value="2"/>
</dbReference>
<reference evidence="6 7" key="1">
    <citation type="submission" date="2018-06" db="EMBL/GenBank/DDBJ databases">
        <title>Three novel Pseudomonas species isolated from symptomatic oak.</title>
        <authorList>
            <person name="Bueno-Gonzalez V."/>
            <person name="Brady C."/>
        </authorList>
    </citation>
    <scope>NUCLEOTIDE SEQUENCE [LARGE SCALE GENOMIC DNA]</scope>
    <source>
        <strain evidence="6 7">P6B</strain>
    </source>
</reference>
<evidence type="ECO:0000313" key="6">
    <source>
        <dbReference type="EMBL" id="TBU81016.1"/>
    </source>
</evidence>
<keyword evidence="2" id="KW-0964">Secreted</keyword>
<accession>A0A4Q9QMK8</accession>
<dbReference type="InterPro" id="IPR010566">
    <property type="entry name" value="Haemolys_ca-bd"/>
</dbReference>
<dbReference type="InterPro" id="IPR011049">
    <property type="entry name" value="Serralysin-like_metalloprot_C"/>
</dbReference>
<keyword evidence="3" id="KW-0106">Calcium</keyword>
<evidence type="ECO:0000256" key="1">
    <source>
        <dbReference type="ARBA" id="ARBA00004613"/>
    </source>
</evidence>
<dbReference type="GO" id="GO:0005509">
    <property type="term" value="F:calcium ion binding"/>
    <property type="evidence" value="ECO:0007669"/>
    <property type="project" value="InterPro"/>
</dbReference>
<dbReference type="Pfam" id="PF00353">
    <property type="entry name" value="HemolysinCabind"/>
    <property type="match status" value="5"/>
</dbReference>
<protein>
    <submittedName>
        <fullName evidence="6">Calcium-binding protein</fullName>
    </submittedName>
</protein>
<comment type="caution">
    <text evidence="6">The sequence shown here is derived from an EMBL/GenBank/DDBJ whole genome shotgun (WGS) entry which is preliminary data.</text>
</comment>
<feature type="domain" description="Haemolysin-type calcium binding-related" evidence="5">
    <location>
        <begin position="154"/>
        <end position="196"/>
    </location>
</feature>
<evidence type="ECO:0000256" key="2">
    <source>
        <dbReference type="ARBA" id="ARBA00022525"/>
    </source>
</evidence>
<gene>
    <name evidence="6" type="ORF">DNK44_26280</name>
</gene>
<evidence type="ECO:0000313" key="7">
    <source>
        <dbReference type="Proteomes" id="UP000293172"/>
    </source>
</evidence>
<dbReference type="InterPro" id="IPR050557">
    <property type="entry name" value="RTX_toxin/Mannuronan_C5-epim"/>
</dbReference>